<gene>
    <name evidence="1" type="ORF">GCM10022252_34670</name>
</gene>
<protein>
    <submittedName>
        <fullName evidence="1">Uncharacterized protein</fullName>
    </submittedName>
</protein>
<keyword evidence="2" id="KW-1185">Reference proteome</keyword>
<organism evidence="1 2">
    <name type="scientific">Streptosporangium oxazolinicum</name>
    <dbReference type="NCBI Taxonomy" id="909287"/>
    <lineage>
        <taxon>Bacteria</taxon>
        <taxon>Bacillati</taxon>
        <taxon>Actinomycetota</taxon>
        <taxon>Actinomycetes</taxon>
        <taxon>Streptosporangiales</taxon>
        <taxon>Streptosporangiaceae</taxon>
        <taxon>Streptosporangium</taxon>
    </lineage>
</organism>
<dbReference type="Proteomes" id="UP001501251">
    <property type="component" value="Unassembled WGS sequence"/>
</dbReference>
<reference evidence="2" key="1">
    <citation type="journal article" date="2019" name="Int. J. Syst. Evol. Microbiol.">
        <title>The Global Catalogue of Microorganisms (GCM) 10K type strain sequencing project: providing services to taxonomists for standard genome sequencing and annotation.</title>
        <authorList>
            <consortium name="The Broad Institute Genomics Platform"/>
            <consortium name="The Broad Institute Genome Sequencing Center for Infectious Disease"/>
            <person name="Wu L."/>
            <person name="Ma J."/>
        </authorList>
    </citation>
    <scope>NUCLEOTIDE SEQUENCE [LARGE SCALE GENOMIC DNA]</scope>
    <source>
        <strain evidence="2">JCM 17388</strain>
    </source>
</reference>
<comment type="caution">
    <text evidence="1">The sequence shown here is derived from an EMBL/GenBank/DDBJ whole genome shotgun (WGS) entry which is preliminary data.</text>
</comment>
<evidence type="ECO:0000313" key="2">
    <source>
        <dbReference type="Proteomes" id="UP001501251"/>
    </source>
</evidence>
<sequence length="107" mass="12008">MIILLPTMTTTRTVSFDLRVSYGQAYLVDDTDDNPGYATFTDDHPDHPVGIIRVEDGAALLLTGTHRHPRFFGNHGRPRPGSEHQTVFGSHCHFECRSGDLNRCRSK</sequence>
<accession>A0ABP8AX86</accession>
<dbReference type="EMBL" id="BAABAQ010000005">
    <property type="protein sequence ID" value="GAA4192762.1"/>
    <property type="molecule type" value="Genomic_DNA"/>
</dbReference>
<proteinExistence type="predicted"/>
<name>A0ABP8AX86_9ACTN</name>
<evidence type="ECO:0000313" key="1">
    <source>
        <dbReference type="EMBL" id="GAA4192762.1"/>
    </source>
</evidence>